<evidence type="ECO:0000256" key="2">
    <source>
        <dbReference type="ARBA" id="ARBA00022448"/>
    </source>
</evidence>
<feature type="transmembrane region" description="Helical" evidence="6">
    <location>
        <begin position="343"/>
        <end position="366"/>
    </location>
</feature>
<dbReference type="Pfam" id="PF07690">
    <property type="entry name" value="MFS_1"/>
    <property type="match status" value="2"/>
</dbReference>
<feature type="transmembrane region" description="Helical" evidence="6">
    <location>
        <begin position="179"/>
        <end position="198"/>
    </location>
</feature>
<dbReference type="InterPro" id="IPR036259">
    <property type="entry name" value="MFS_trans_sf"/>
</dbReference>
<feature type="transmembrane region" description="Helical" evidence="6">
    <location>
        <begin position="109"/>
        <end position="131"/>
    </location>
</feature>
<dbReference type="Gene3D" id="1.20.1250.20">
    <property type="entry name" value="MFS general substrate transporter like domains"/>
    <property type="match status" value="2"/>
</dbReference>
<accession>A0A9P1GYT5</accession>
<evidence type="ECO:0000256" key="4">
    <source>
        <dbReference type="ARBA" id="ARBA00022989"/>
    </source>
</evidence>
<feature type="transmembrane region" description="Helical" evidence="6">
    <location>
        <begin position="412"/>
        <end position="430"/>
    </location>
</feature>
<feature type="transmembrane region" description="Helical" evidence="6">
    <location>
        <begin position="77"/>
        <end position="97"/>
    </location>
</feature>
<evidence type="ECO:0000256" key="6">
    <source>
        <dbReference type="SAM" id="Phobius"/>
    </source>
</evidence>
<keyword evidence="8" id="KW-1185">Reference proteome</keyword>
<name>A0A9P1GYT5_9PEZI</name>
<keyword evidence="4 6" id="KW-1133">Transmembrane helix</keyword>
<reference evidence="7" key="1">
    <citation type="submission" date="2022-11" db="EMBL/GenBank/DDBJ databases">
        <authorList>
            <person name="Scott C."/>
            <person name="Bruce N."/>
        </authorList>
    </citation>
    <scope>NUCLEOTIDE SEQUENCE</scope>
</reference>
<comment type="subcellular location">
    <subcellularLocation>
        <location evidence="1">Membrane</location>
        <topology evidence="1">Multi-pass membrane protein</topology>
    </subcellularLocation>
</comment>
<dbReference type="AlphaFoldDB" id="A0A9P1GYT5"/>
<dbReference type="InterPro" id="IPR011701">
    <property type="entry name" value="MFS"/>
</dbReference>
<dbReference type="SUPFAM" id="SSF103473">
    <property type="entry name" value="MFS general substrate transporter"/>
    <property type="match status" value="1"/>
</dbReference>
<dbReference type="EMBL" id="CALLCH030000008">
    <property type="protein sequence ID" value="CAI4213356.1"/>
    <property type="molecule type" value="Genomic_DNA"/>
</dbReference>
<dbReference type="PANTHER" id="PTHR43791">
    <property type="entry name" value="PERMEASE-RELATED"/>
    <property type="match status" value="1"/>
</dbReference>
<evidence type="ECO:0000256" key="3">
    <source>
        <dbReference type="ARBA" id="ARBA00022692"/>
    </source>
</evidence>
<keyword evidence="2" id="KW-0813">Transport</keyword>
<feature type="transmembrane region" description="Helical" evidence="6">
    <location>
        <begin position="249"/>
        <end position="272"/>
    </location>
</feature>
<evidence type="ECO:0000256" key="5">
    <source>
        <dbReference type="ARBA" id="ARBA00023136"/>
    </source>
</evidence>
<comment type="caution">
    <text evidence="7">The sequence shown here is derived from an EMBL/GenBank/DDBJ whole genome shotgun (WGS) entry which is preliminary data.</text>
</comment>
<feature type="transmembrane region" description="Helical" evidence="6">
    <location>
        <begin position="39"/>
        <end position="57"/>
    </location>
</feature>
<dbReference type="OrthoDB" id="9971669at2759"/>
<dbReference type="GO" id="GO:0016020">
    <property type="term" value="C:membrane"/>
    <property type="evidence" value="ECO:0007669"/>
    <property type="project" value="UniProtKB-SubCell"/>
</dbReference>
<sequence>METKDEVQLVEESSSDALRPTLSSVTLDPAAEAAVRKKLDWRIMPIVVLIYLFAFIDRTNAGNARVLGMDEDLHLDGFRFNISLTAFYVPYILFEVPANMLCKAIGPKIWIPALTASFGIVVLCMSMVSTYEAFIATRVVLGFTEAGMSKLGPPAHSAASSPAPSPKSPWGPLHTWRNIFFFEGLLSLILGLTAYFLLPDSPATAAFLSPNERALAAARIADDLGNGGRIEGLEAKYVRRAVCNPNTALVALASLCSLTSMNSMALFVPSILRAMGHSGARAQLLSAPPYAWAAVVCVSASALSDRMRTRGFWVLAVMPFSVVGFGILALADPDRLGGAMGPGLRYFALFLCLTGVFTASPVLLAWAVENSAGHTTRAVVAASVVGFGSTGGVVAAWTYLLPDAPGYIKGHVVNLASACVCIVAVVAAMWRLDKENQFRKAGDG</sequence>
<evidence type="ECO:0008006" key="9">
    <source>
        <dbReference type="Google" id="ProtNLM"/>
    </source>
</evidence>
<keyword evidence="3 6" id="KW-0812">Transmembrane</keyword>
<evidence type="ECO:0000313" key="8">
    <source>
        <dbReference type="Proteomes" id="UP000838763"/>
    </source>
</evidence>
<proteinExistence type="predicted"/>
<keyword evidence="5 6" id="KW-0472">Membrane</keyword>
<evidence type="ECO:0000256" key="1">
    <source>
        <dbReference type="ARBA" id="ARBA00004141"/>
    </source>
</evidence>
<feature type="transmembrane region" description="Helical" evidence="6">
    <location>
        <begin position="311"/>
        <end position="331"/>
    </location>
</feature>
<organism evidence="7 8">
    <name type="scientific">Parascedosporium putredinis</name>
    <dbReference type="NCBI Taxonomy" id="1442378"/>
    <lineage>
        <taxon>Eukaryota</taxon>
        <taxon>Fungi</taxon>
        <taxon>Dikarya</taxon>
        <taxon>Ascomycota</taxon>
        <taxon>Pezizomycotina</taxon>
        <taxon>Sordariomycetes</taxon>
        <taxon>Hypocreomycetidae</taxon>
        <taxon>Microascales</taxon>
        <taxon>Microascaceae</taxon>
        <taxon>Parascedosporium</taxon>
    </lineage>
</organism>
<feature type="transmembrane region" description="Helical" evidence="6">
    <location>
        <begin position="378"/>
        <end position="400"/>
    </location>
</feature>
<protein>
    <recommendedName>
        <fullName evidence="9">MFS transporter</fullName>
    </recommendedName>
</protein>
<dbReference type="GO" id="GO:0022857">
    <property type="term" value="F:transmembrane transporter activity"/>
    <property type="evidence" value="ECO:0007669"/>
    <property type="project" value="InterPro"/>
</dbReference>
<gene>
    <name evidence="7" type="ORF">PPNO1_LOCUS3102</name>
</gene>
<evidence type="ECO:0000313" key="7">
    <source>
        <dbReference type="EMBL" id="CAI4213356.1"/>
    </source>
</evidence>
<dbReference type="FunFam" id="1.20.1250.20:FF:000013">
    <property type="entry name" value="MFS general substrate transporter"/>
    <property type="match status" value="1"/>
</dbReference>
<dbReference type="Proteomes" id="UP000838763">
    <property type="component" value="Unassembled WGS sequence"/>
</dbReference>
<dbReference type="PANTHER" id="PTHR43791:SF53">
    <property type="entry name" value="MAJOR FACILITATOR SUPERFAMILY (MFS) PROFILE DOMAIN-CONTAINING PROTEIN"/>
    <property type="match status" value="1"/>
</dbReference>